<dbReference type="EMBL" id="JAUSWG010000008">
    <property type="protein sequence ID" value="MDQ0556989.1"/>
    <property type="molecule type" value="Genomic_DNA"/>
</dbReference>
<dbReference type="Proteomes" id="UP001232584">
    <property type="component" value="Unassembled WGS sequence"/>
</dbReference>
<evidence type="ECO:0000313" key="2">
    <source>
        <dbReference type="Proteomes" id="UP001232584"/>
    </source>
</evidence>
<evidence type="ECO:0000313" key="1">
    <source>
        <dbReference type="EMBL" id="MDQ0556989.1"/>
    </source>
</evidence>
<protein>
    <submittedName>
        <fullName evidence="1">Uncharacterized protein</fullName>
    </submittedName>
</protein>
<keyword evidence="2" id="KW-1185">Reference proteome</keyword>
<name>A0ABU0N1X9_9FIRM</name>
<accession>A0ABU0N1X9</accession>
<reference evidence="1 2" key="1">
    <citation type="submission" date="2023-07" db="EMBL/GenBank/DDBJ databases">
        <title>Genomic Encyclopedia of Type Strains, Phase IV (KMG-IV): sequencing the most valuable type-strain genomes for metagenomic binning, comparative biology and taxonomic classification.</title>
        <authorList>
            <person name="Goeker M."/>
        </authorList>
    </citation>
    <scope>NUCLEOTIDE SEQUENCE [LARGE SCALE GENOMIC DNA]</scope>
    <source>
        <strain evidence="1 2">DSM 15049</strain>
    </source>
</reference>
<proteinExistence type="predicted"/>
<organism evidence="1 2">
    <name type="scientific">Paraclostridium ghonii</name>
    <dbReference type="NCBI Taxonomy" id="29358"/>
    <lineage>
        <taxon>Bacteria</taxon>
        <taxon>Bacillati</taxon>
        <taxon>Bacillota</taxon>
        <taxon>Clostridia</taxon>
        <taxon>Peptostreptococcales</taxon>
        <taxon>Peptostreptococcaceae</taxon>
        <taxon>Paraclostridium</taxon>
    </lineage>
</organism>
<sequence>MGRLLELNMESDGLELARNFCRDNNLMLLSNNIEDDSLIVMDRSCNTKRIYIKDGEWSLQNK</sequence>
<comment type="caution">
    <text evidence="1">The sequence shown here is derived from an EMBL/GenBank/DDBJ whole genome shotgun (WGS) entry which is preliminary data.</text>
</comment>
<dbReference type="RefSeq" id="WP_307507423.1">
    <property type="nucleotide sequence ID" value="NZ_BAAACE010000019.1"/>
</dbReference>
<gene>
    <name evidence="1" type="ORF">QOZ92_002107</name>
</gene>